<organism evidence="1 2">
    <name type="scientific">Dissulfurirhabdus thermomarina</name>
    <dbReference type="NCBI Taxonomy" id="1765737"/>
    <lineage>
        <taxon>Bacteria</taxon>
        <taxon>Deltaproteobacteria</taxon>
        <taxon>Dissulfurirhabdaceae</taxon>
        <taxon>Dissulfurirhabdus</taxon>
    </lineage>
</organism>
<proteinExistence type="predicted"/>
<comment type="caution">
    <text evidence="1">The sequence shown here is derived from an EMBL/GenBank/DDBJ whole genome shotgun (WGS) entry which is preliminary data.</text>
</comment>
<keyword evidence="2" id="KW-1185">Reference proteome</keyword>
<reference evidence="1 2" key="1">
    <citation type="submission" date="2020-02" db="EMBL/GenBank/DDBJ databases">
        <title>Comparative genomics of sulfur disproportionating microorganisms.</title>
        <authorList>
            <person name="Ward L.M."/>
            <person name="Bertran E."/>
            <person name="Johnston D.T."/>
        </authorList>
    </citation>
    <scope>NUCLEOTIDE SEQUENCE [LARGE SCALE GENOMIC DNA]</scope>
    <source>
        <strain evidence="1 2">DSM 100025</strain>
    </source>
</reference>
<dbReference type="Proteomes" id="UP000469346">
    <property type="component" value="Unassembled WGS sequence"/>
</dbReference>
<sequence>MRCIHYYVTWEPRHPHGCRGFGFKSREAPEWVVRESSGAPCRLFEPRGGREGR</sequence>
<accession>A0A6N9TRA5</accession>
<dbReference type="AlphaFoldDB" id="A0A6N9TRA5"/>
<protein>
    <submittedName>
        <fullName evidence="1">Uracil-DNA glycosylase</fullName>
    </submittedName>
</protein>
<evidence type="ECO:0000313" key="2">
    <source>
        <dbReference type="Proteomes" id="UP000469346"/>
    </source>
</evidence>
<gene>
    <name evidence="1" type="ORF">G3N55_12265</name>
</gene>
<evidence type="ECO:0000313" key="1">
    <source>
        <dbReference type="EMBL" id="NDY43608.1"/>
    </source>
</evidence>
<dbReference type="EMBL" id="JAAGRR010000230">
    <property type="protein sequence ID" value="NDY43608.1"/>
    <property type="molecule type" value="Genomic_DNA"/>
</dbReference>
<name>A0A6N9TRA5_DISTH</name>